<comment type="similarity">
    <text evidence="1">Belongs to the cytochrome P450 family.</text>
</comment>
<feature type="region of interest" description="Disordered" evidence="2">
    <location>
        <begin position="1"/>
        <end position="26"/>
    </location>
</feature>
<accession>A0ABN1V493</accession>
<dbReference type="InterPro" id="IPR036396">
    <property type="entry name" value="Cyt_P450_sf"/>
</dbReference>
<dbReference type="PANTHER" id="PTHR46696:SF1">
    <property type="entry name" value="CYTOCHROME P450 YJIB-RELATED"/>
    <property type="match status" value="1"/>
</dbReference>
<dbReference type="SUPFAM" id="SSF48264">
    <property type="entry name" value="Cytochrome P450"/>
    <property type="match status" value="1"/>
</dbReference>
<evidence type="ECO:0000313" key="3">
    <source>
        <dbReference type="EMBL" id="GAA1193396.1"/>
    </source>
</evidence>
<evidence type="ECO:0000256" key="2">
    <source>
        <dbReference type="SAM" id="MobiDB-lite"/>
    </source>
</evidence>
<name>A0ABN1V493_9ACTN</name>
<dbReference type="PANTHER" id="PTHR46696">
    <property type="entry name" value="P450, PUTATIVE (EUROFUNG)-RELATED"/>
    <property type="match status" value="1"/>
</dbReference>
<sequence>MNGGNAPSADLPRTPPPGCPAHSPDGLLPLSVATGAVDPRTIYRQLREQWGNVAKVELEPGVTAWLVMGYRELLTITRQEQLYSRDARNWRDLGEGIVSPRSGLLPMMAWRANVVGADGPEHRRLRQPLDDGVARIDQRRTRLRVESLCTELIAEFSQHGRADLVSEYASIVPLLSIATLFGLNDAEGKELRRAVTALFGSAGDSQAGSHHVEELLIDIMRERRARPTDDLATAFVNHPNLVNEAERLQTMVVMISSGTEGVNAWISHALRLMLTDPRFAARLHGGRLGADDALDEALWRDPPMNNMPARYALRDTELGGRLIRRGDCLVLGIAAANDDPAIRADDGHGEPGNRAHLAFSAGPHVCPAQVPARLITRTAVNTALHLLPDMRLCIPPEQVAWRLSPWTRVPVSLPVEFSAARIPIRAPRQGPGTYDGVRYDGTPARSRSGAGVGQARRKTPGVTP</sequence>
<protein>
    <submittedName>
        <fullName evidence="3">Cytochrome P450</fullName>
    </submittedName>
</protein>
<keyword evidence="4" id="KW-1185">Reference proteome</keyword>
<comment type="caution">
    <text evidence="3">The sequence shown here is derived from an EMBL/GenBank/DDBJ whole genome shotgun (WGS) entry which is preliminary data.</text>
</comment>
<dbReference type="PROSITE" id="PS00086">
    <property type="entry name" value="CYTOCHROME_P450"/>
    <property type="match status" value="1"/>
</dbReference>
<dbReference type="Gene3D" id="1.10.630.10">
    <property type="entry name" value="Cytochrome P450"/>
    <property type="match status" value="1"/>
</dbReference>
<dbReference type="Proteomes" id="UP001501371">
    <property type="component" value="Unassembled WGS sequence"/>
</dbReference>
<dbReference type="PRINTS" id="PR00359">
    <property type="entry name" value="BP450"/>
</dbReference>
<feature type="region of interest" description="Disordered" evidence="2">
    <location>
        <begin position="426"/>
        <end position="464"/>
    </location>
</feature>
<dbReference type="InterPro" id="IPR017972">
    <property type="entry name" value="Cyt_P450_CS"/>
</dbReference>
<organism evidence="3 4">
    <name type="scientific">Streptomyces hebeiensis</name>
    <dbReference type="NCBI Taxonomy" id="229486"/>
    <lineage>
        <taxon>Bacteria</taxon>
        <taxon>Bacillati</taxon>
        <taxon>Actinomycetota</taxon>
        <taxon>Actinomycetes</taxon>
        <taxon>Kitasatosporales</taxon>
        <taxon>Streptomycetaceae</taxon>
        <taxon>Streptomyces</taxon>
    </lineage>
</organism>
<feature type="compositionally biased region" description="Basic residues" evidence="2">
    <location>
        <begin position="455"/>
        <end position="464"/>
    </location>
</feature>
<dbReference type="InterPro" id="IPR002397">
    <property type="entry name" value="Cyt_P450_B"/>
</dbReference>
<gene>
    <name evidence="3" type="ORF">GCM10009654_58230</name>
</gene>
<evidence type="ECO:0000256" key="1">
    <source>
        <dbReference type="ARBA" id="ARBA00010617"/>
    </source>
</evidence>
<dbReference type="EMBL" id="BAAAKV010000070">
    <property type="protein sequence ID" value="GAA1193396.1"/>
    <property type="molecule type" value="Genomic_DNA"/>
</dbReference>
<evidence type="ECO:0000313" key="4">
    <source>
        <dbReference type="Proteomes" id="UP001501371"/>
    </source>
</evidence>
<reference evidence="3 4" key="1">
    <citation type="journal article" date="2019" name="Int. J. Syst. Evol. Microbiol.">
        <title>The Global Catalogue of Microorganisms (GCM) 10K type strain sequencing project: providing services to taxonomists for standard genome sequencing and annotation.</title>
        <authorList>
            <consortium name="The Broad Institute Genomics Platform"/>
            <consortium name="The Broad Institute Genome Sequencing Center for Infectious Disease"/>
            <person name="Wu L."/>
            <person name="Ma J."/>
        </authorList>
    </citation>
    <scope>NUCLEOTIDE SEQUENCE [LARGE SCALE GENOMIC DNA]</scope>
    <source>
        <strain evidence="3 4">JCM 12696</strain>
    </source>
</reference>
<proteinExistence type="inferred from homology"/>